<evidence type="ECO:0000259" key="15">
    <source>
        <dbReference type="PROSITE" id="PS51194"/>
    </source>
</evidence>
<dbReference type="Pfam" id="PF00271">
    <property type="entry name" value="Helicase_C"/>
    <property type="match status" value="1"/>
</dbReference>
<dbReference type="EMBL" id="BDSP01000248">
    <property type="protein sequence ID" value="GAX26595.1"/>
    <property type="molecule type" value="Genomic_DNA"/>
</dbReference>
<evidence type="ECO:0000256" key="7">
    <source>
        <dbReference type="ARBA" id="ARBA00022833"/>
    </source>
</evidence>
<evidence type="ECO:0000256" key="5">
    <source>
        <dbReference type="ARBA" id="ARBA00022801"/>
    </source>
</evidence>
<dbReference type="Pfam" id="PF00270">
    <property type="entry name" value="DEAD"/>
    <property type="match status" value="1"/>
</dbReference>
<gene>
    <name evidence="17" type="ORF">FisN_21Lh060</name>
</gene>
<keyword evidence="4 11" id="KW-0863">Zinc-finger</keyword>
<dbReference type="InterPro" id="IPR004589">
    <property type="entry name" value="DNA_helicase_ATP-dep_RecQ"/>
</dbReference>
<dbReference type="GO" id="GO:0043138">
    <property type="term" value="F:3'-5' DNA helicase activity"/>
    <property type="evidence" value="ECO:0007669"/>
    <property type="project" value="UniProtKB-EC"/>
</dbReference>
<feature type="region of interest" description="Disordered" evidence="12">
    <location>
        <begin position="539"/>
        <end position="577"/>
    </location>
</feature>
<dbReference type="GO" id="GO:0005634">
    <property type="term" value="C:nucleus"/>
    <property type="evidence" value="ECO:0007669"/>
    <property type="project" value="TreeGrafter"/>
</dbReference>
<evidence type="ECO:0000256" key="12">
    <source>
        <dbReference type="SAM" id="MobiDB-lite"/>
    </source>
</evidence>
<feature type="domain" description="Helicase ATP-binding" evidence="14">
    <location>
        <begin position="643"/>
        <end position="823"/>
    </location>
</feature>
<sequence length="1380" mass="151567">MAPFVQATSKKRSLLGVPIVAAPTETSQRLADLLSEAEPKTKKRKPSTAYAPKSTNDNKLQNHHAWSKWSQKTKLGASGSLRLDTSLQGLEGLGGKPEKSQKTIPPVIIKSTKSQTSKAALISKTDPRNRERENENQKNKKEVLAVKASVDAALVRDSAFHQEKADRIYPCKRISAMSKGTAKVNLALRARSSVSQPKNVEGIRSRYLGLVTTDSPSEVIPQRFDHPDEHSSPVVDSYPSKNTDSTESHNATKQEDPLSDLLALVNSTENIPPPSTVREVHNSERIIPAACMEIPRPNTATENEAATKTTLNDNFVRLNLKNGAGACRGARNKKALRKAAVIHRQRLERTKAPIDQRTPPGVEAVVVCQSRTGVDPLDDLLDGTYKVANSKSKKSRRGAAPCCSGHQQPCKLITVKKNTRGNKGRKFYGCSFPRGEQCDHFEWADDTQEAINAALQNNDSTSGFIARQVTGYVNQIRSFTVPELRTLTEKHRLPKTGNRAELLARLAIWARDEIAKGTEDWQKANPVSSKKVENVSLNTKDPVTGKDFENADGSIRGASSEVMSKTEEEDNNDDDDDVHSFFSSEDELEIVNYSKTVPDCGHESGGDGGLPNTFLNESNCRILSALQNTFGFSSFREGQEWAIRRCLDKKKSCFVAPTGFGKSLCYTLPATLMDGVCIVVSPLVSLMEDQLRLLPPRIPAATLSGSLSASTMTATVDDIMRGRIKIVFVSPERLTSPSFRRMFLPTWNAAENRFDRRFPDVSLLCVDEAHCMSQWAHNFRPSYMRLATMLEIIQPKSVLAMTATAGPRVVDDICRSLSIIAPSEGVDLSEAVHIMSSDRDNINVESIFLSSQEERLSKLIDILSPVYKSEQRKSPLNGQLANGSVIVYVWRQRDAEAVAESIVTAGVEGGVVFYHGGMSSDARSRSQSKFMRGKARICVATIAFGLGINKADVAGVIHMYLSASPEHYVQEIGRAGRDGRPAKAIALVLNDEVSVRNSLAHSDLISKTQILGLLKTLQSLVLAATSKLSKPRETLNVSVPLQDTVLSTDMKFETIETILSLLEGRAKRSLLLVHGVSYDKAVVSPNHMNLSRLSEKEPVVRSLRSCATCLELPVINTESDSILHSMPMSLGNHYSGSSFGTYAFSVSDCSNILGETAEPRHVYAAFRRLEASGDMKLSLDTSPRGRALGITVTKAGIDVFTDMTTAALEDLASELFNQIATTIFANAQKVLDIDFILREVSKKDSSSDIDQRKSSKSPSLEHFQELVGQYFCACGSNSLIPSDGGGTACFHGVPAAKTLQEHCETVYRFLMEMESFRGETRIVQLGDFASKDYTLLAITKFLHGIPSASYRLNNLRAHHLFGQLQQTHFNQLLNALRDFF</sequence>
<dbReference type="InterPro" id="IPR001650">
    <property type="entry name" value="Helicase_C-like"/>
</dbReference>
<evidence type="ECO:0000259" key="13">
    <source>
        <dbReference type="PROSITE" id="PS50800"/>
    </source>
</evidence>
<dbReference type="PANTHER" id="PTHR13710:SF108">
    <property type="entry name" value="ATP-DEPENDENT DNA HELICASE Q4"/>
    <property type="match status" value="1"/>
</dbReference>
<dbReference type="GO" id="GO:0003676">
    <property type="term" value="F:nucleic acid binding"/>
    <property type="evidence" value="ECO:0007669"/>
    <property type="project" value="InterPro"/>
</dbReference>
<keyword evidence="6 17" id="KW-0347">Helicase</keyword>
<keyword evidence="5 17" id="KW-0378">Hydrolase</keyword>
<dbReference type="SUPFAM" id="SSF52540">
    <property type="entry name" value="P-loop containing nucleoside triphosphate hydrolases"/>
    <property type="match status" value="1"/>
</dbReference>
<dbReference type="Proteomes" id="UP000198406">
    <property type="component" value="Unassembled WGS sequence"/>
</dbReference>
<evidence type="ECO:0000256" key="3">
    <source>
        <dbReference type="ARBA" id="ARBA00022741"/>
    </source>
</evidence>
<comment type="catalytic activity">
    <reaction evidence="9">
        <text>Couples ATP hydrolysis with the unwinding of duplex DNA by translocating in the 3'-5' direction.</text>
        <dbReference type="EC" id="5.6.2.4"/>
    </reaction>
</comment>
<dbReference type="PROSITE" id="PS51192">
    <property type="entry name" value="HELICASE_ATP_BIND_1"/>
    <property type="match status" value="1"/>
</dbReference>
<feature type="domain" description="GRF-type" evidence="16">
    <location>
        <begin position="403"/>
        <end position="447"/>
    </location>
</feature>
<keyword evidence="7" id="KW-0862">Zinc</keyword>
<feature type="region of interest" description="Disordered" evidence="12">
    <location>
        <begin position="218"/>
        <end position="257"/>
    </location>
</feature>
<dbReference type="EC" id="5.6.2.4" evidence="10"/>
<proteinExistence type="inferred from homology"/>
<dbReference type="GO" id="GO:0009378">
    <property type="term" value="F:four-way junction helicase activity"/>
    <property type="evidence" value="ECO:0007669"/>
    <property type="project" value="TreeGrafter"/>
</dbReference>
<keyword evidence="8" id="KW-0067">ATP-binding</keyword>
<evidence type="ECO:0000256" key="1">
    <source>
        <dbReference type="ARBA" id="ARBA00005446"/>
    </source>
</evidence>
<evidence type="ECO:0000256" key="6">
    <source>
        <dbReference type="ARBA" id="ARBA00022806"/>
    </source>
</evidence>
<dbReference type="InterPro" id="IPR003034">
    <property type="entry name" value="SAP_dom"/>
</dbReference>
<dbReference type="GO" id="GO:0008270">
    <property type="term" value="F:zinc ion binding"/>
    <property type="evidence" value="ECO:0007669"/>
    <property type="project" value="UniProtKB-KW"/>
</dbReference>
<accession>A0A1Z5KKE5</accession>
<dbReference type="GO" id="GO:0005737">
    <property type="term" value="C:cytoplasm"/>
    <property type="evidence" value="ECO:0007669"/>
    <property type="project" value="TreeGrafter"/>
</dbReference>
<feature type="domain" description="Helicase C-terminal" evidence="15">
    <location>
        <begin position="861"/>
        <end position="1021"/>
    </location>
</feature>
<dbReference type="PROSITE" id="PS51999">
    <property type="entry name" value="ZF_GRF"/>
    <property type="match status" value="1"/>
</dbReference>
<evidence type="ECO:0000256" key="10">
    <source>
        <dbReference type="ARBA" id="ARBA00034808"/>
    </source>
</evidence>
<dbReference type="SMART" id="SM00487">
    <property type="entry name" value="DEXDc"/>
    <property type="match status" value="1"/>
</dbReference>
<dbReference type="InterPro" id="IPR027417">
    <property type="entry name" value="P-loop_NTPase"/>
</dbReference>
<dbReference type="PROSITE" id="PS50800">
    <property type="entry name" value="SAP"/>
    <property type="match status" value="1"/>
</dbReference>
<evidence type="ECO:0000259" key="14">
    <source>
        <dbReference type="PROSITE" id="PS51192"/>
    </source>
</evidence>
<evidence type="ECO:0000313" key="17">
    <source>
        <dbReference type="EMBL" id="GAX26595.1"/>
    </source>
</evidence>
<reference evidence="17 18" key="1">
    <citation type="journal article" date="2015" name="Plant Cell">
        <title>Oil accumulation by the oleaginous diatom Fistulifera solaris as revealed by the genome and transcriptome.</title>
        <authorList>
            <person name="Tanaka T."/>
            <person name="Maeda Y."/>
            <person name="Veluchamy A."/>
            <person name="Tanaka M."/>
            <person name="Abida H."/>
            <person name="Marechal E."/>
            <person name="Bowler C."/>
            <person name="Muto M."/>
            <person name="Sunaga Y."/>
            <person name="Tanaka M."/>
            <person name="Yoshino T."/>
            <person name="Taniguchi T."/>
            <person name="Fukuda Y."/>
            <person name="Nemoto M."/>
            <person name="Matsumoto M."/>
            <person name="Wong P.S."/>
            <person name="Aburatani S."/>
            <person name="Fujibuchi W."/>
        </authorList>
    </citation>
    <scope>NUCLEOTIDE SEQUENCE [LARGE SCALE GENOMIC DNA]</scope>
    <source>
        <strain evidence="17 18">JPCC DA0580</strain>
    </source>
</reference>
<dbReference type="OrthoDB" id="75161at2759"/>
<evidence type="ECO:0000256" key="9">
    <source>
        <dbReference type="ARBA" id="ARBA00034617"/>
    </source>
</evidence>
<feature type="compositionally biased region" description="Basic and acidic residues" evidence="12">
    <location>
        <begin position="244"/>
        <end position="256"/>
    </location>
</feature>
<dbReference type="PROSITE" id="PS51194">
    <property type="entry name" value="HELICASE_CTER"/>
    <property type="match status" value="1"/>
</dbReference>
<feature type="region of interest" description="Disordered" evidence="12">
    <location>
        <begin position="34"/>
        <end position="71"/>
    </location>
</feature>
<dbReference type="NCBIfam" id="TIGR00614">
    <property type="entry name" value="recQ_fam"/>
    <property type="match status" value="1"/>
</dbReference>
<dbReference type="SMART" id="SM00490">
    <property type="entry name" value="HELICc"/>
    <property type="match status" value="1"/>
</dbReference>
<evidence type="ECO:0000256" key="8">
    <source>
        <dbReference type="ARBA" id="ARBA00022840"/>
    </source>
</evidence>
<dbReference type="Pfam" id="PF06839">
    <property type="entry name" value="Zn_ribbon_GRF"/>
    <property type="match status" value="1"/>
</dbReference>
<dbReference type="Gene3D" id="3.40.50.300">
    <property type="entry name" value="P-loop containing nucleotide triphosphate hydrolases"/>
    <property type="match status" value="2"/>
</dbReference>
<dbReference type="InterPro" id="IPR010666">
    <property type="entry name" value="Znf_GRF"/>
</dbReference>
<organism evidence="17 18">
    <name type="scientific">Fistulifera solaris</name>
    <name type="common">Oleaginous diatom</name>
    <dbReference type="NCBI Taxonomy" id="1519565"/>
    <lineage>
        <taxon>Eukaryota</taxon>
        <taxon>Sar</taxon>
        <taxon>Stramenopiles</taxon>
        <taxon>Ochrophyta</taxon>
        <taxon>Bacillariophyta</taxon>
        <taxon>Bacillariophyceae</taxon>
        <taxon>Bacillariophycidae</taxon>
        <taxon>Naviculales</taxon>
        <taxon>Naviculaceae</taxon>
        <taxon>Fistulifera</taxon>
    </lineage>
</organism>
<dbReference type="GO" id="GO:0005524">
    <property type="term" value="F:ATP binding"/>
    <property type="evidence" value="ECO:0007669"/>
    <property type="project" value="UniProtKB-KW"/>
</dbReference>
<dbReference type="PANTHER" id="PTHR13710">
    <property type="entry name" value="DNA HELICASE RECQ FAMILY MEMBER"/>
    <property type="match status" value="1"/>
</dbReference>
<evidence type="ECO:0000259" key="16">
    <source>
        <dbReference type="PROSITE" id="PS51999"/>
    </source>
</evidence>
<dbReference type="GO" id="GO:0016787">
    <property type="term" value="F:hydrolase activity"/>
    <property type="evidence" value="ECO:0007669"/>
    <property type="project" value="UniProtKB-KW"/>
</dbReference>
<evidence type="ECO:0000256" key="4">
    <source>
        <dbReference type="ARBA" id="ARBA00022771"/>
    </source>
</evidence>
<dbReference type="InParanoid" id="A0A1Z5KKE5"/>
<dbReference type="GO" id="GO:0005694">
    <property type="term" value="C:chromosome"/>
    <property type="evidence" value="ECO:0007669"/>
    <property type="project" value="TreeGrafter"/>
</dbReference>
<protein>
    <recommendedName>
        <fullName evidence="10">DNA 3'-5' helicase</fullName>
        <ecNumber evidence="10">5.6.2.4</ecNumber>
    </recommendedName>
</protein>
<dbReference type="InterPro" id="IPR011545">
    <property type="entry name" value="DEAD/DEAH_box_helicase_dom"/>
</dbReference>
<dbReference type="SMART" id="SM00513">
    <property type="entry name" value="SAP"/>
    <property type="match status" value="1"/>
</dbReference>
<name>A0A1Z5KKE5_FISSO</name>
<feature type="region of interest" description="Disordered" evidence="12">
    <location>
        <begin position="88"/>
        <end position="141"/>
    </location>
</feature>
<dbReference type="InterPro" id="IPR014001">
    <property type="entry name" value="Helicase_ATP-bd"/>
</dbReference>
<dbReference type="Pfam" id="PF02037">
    <property type="entry name" value="SAP"/>
    <property type="match status" value="1"/>
</dbReference>
<comment type="similarity">
    <text evidence="1">Belongs to the helicase family. RecQ subfamily.</text>
</comment>
<keyword evidence="18" id="KW-1185">Reference proteome</keyword>
<feature type="compositionally biased region" description="Basic and acidic residues" evidence="12">
    <location>
        <begin position="125"/>
        <end position="141"/>
    </location>
</feature>
<feature type="domain" description="SAP" evidence="13">
    <location>
        <begin position="476"/>
        <end position="510"/>
    </location>
</feature>
<evidence type="ECO:0000256" key="2">
    <source>
        <dbReference type="ARBA" id="ARBA00022723"/>
    </source>
</evidence>
<evidence type="ECO:0000256" key="11">
    <source>
        <dbReference type="PROSITE-ProRule" id="PRU01343"/>
    </source>
</evidence>
<evidence type="ECO:0000313" key="18">
    <source>
        <dbReference type="Proteomes" id="UP000198406"/>
    </source>
</evidence>
<dbReference type="GO" id="GO:0000724">
    <property type="term" value="P:double-strand break repair via homologous recombination"/>
    <property type="evidence" value="ECO:0007669"/>
    <property type="project" value="TreeGrafter"/>
</dbReference>
<keyword evidence="2" id="KW-0479">Metal-binding</keyword>
<keyword evidence="3" id="KW-0547">Nucleotide-binding</keyword>
<feature type="compositionally biased region" description="Acidic residues" evidence="12">
    <location>
        <begin position="567"/>
        <end position="577"/>
    </location>
</feature>
<comment type="caution">
    <text evidence="17">The sequence shown here is derived from an EMBL/GenBank/DDBJ whole genome shotgun (WGS) entry which is preliminary data.</text>
</comment>